<evidence type="ECO:0000313" key="1">
    <source>
        <dbReference type="EMBL" id="SVB23834.1"/>
    </source>
</evidence>
<accession>A0A382CD89</accession>
<proteinExistence type="predicted"/>
<dbReference type="EMBL" id="UINC01033876">
    <property type="protein sequence ID" value="SVB23834.1"/>
    <property type="molecule type" value="Genomic_DNA"/>
</dbReference>
<dbReference type="AlphaFoldDB" id="A0A382CD89"/>
<sequence length="70" mass="7928">RKVWNAIQLSKIYTGKPSTTVQATFGLPDTKRGDTWVYGNMNIIDPTTQRRFKTANFLIQDGKVLLVEAN</sequence>
<reference evidence="1" key="1">
    <citation type="submission" date="2018-05" db="EMBL/GenBank/DDBJ databases">
        <authorList>
            <person name="Lanie J.A."/>
            <person name="Ng W.-L."/>
            <person name="Kazmierczak K.M."/>
            <person name="Andrzejewski T.M."/>
            <person name="Davidsen T.M."/>
            <person name="Wayne K.J."/>
            <person name="Tettelin H."/>
            <person name="Glass J.I."/>
            <person name="Rusch D."/>
            <person name="Podicherti R."/>
            <person name="Tsui H.-C.T."/>
            <person name="Winkler M.E."/>
        </authorList>
    </citation>
    <scope>NUCLEOTIDE SEQUENCE</scope>
</reference>
<protein>
    <submittedName>
        <fullName evidence="1">Uncharacterized protein</fullName>
    </submittedName>
</protein>
<name>A0A382CD89_9ZZZZ</name>
<organism evidence="1">
    <name type="scientific">marine metagenome</name>
    <dbReference type="NCBI Taxonomy" id="408172"/>
    <lineage>
        <taxon>unclassified sequences</taxon>
        <taxon>metagenomes</taxon>
        <taxon>ecological metagenomes</taxon>
    </lineage>
</organism>
<gene>
    <name evidence="1" type="ORF">METZ01_LOCUS176688</name>
</gene>
<feature type="non-terminal residue" evidence="1">
    <location>
        <position position="1"/>
    </location>
</feature>